<evidence type="ECO:0000313" key="1">
    <source>
        <dbReference type="EMBL" id="OWR55640.1"/>
    </source>
</evidence>
<protein>
    <submittedName>
        <fullName evidence="1">Uncharacterized protein</fullName>
    </submittedName>
</protein>
<proteinExistence type="predicted"/>
<organism evidence="1 2">
    <name type="scientific">Danaus plexippus plexippus</name>
    <dbReference type="NCBI Taxonomy" id="278856"/>
    <lineage>
        <taxon>Eukaryota</taxon>
        <taxon>Metazoa</taxon>
        <taxon>Ecdysozoa</taxon>
        <taxon>Arthropoda</taxon>
        <taxon>Hexapoda</taxon>
        <taxon>Insecta</taxon>
        <taxon>Pterygota</taxon>
        <taxon>Neoptera</taxon>
        <taxon>Endopterygota</taxon>
        <taxon>Lepidoptera</taxon>
        <taxon>Glossata</taxon>
        <taxon>Ditrysia</taxon>
        <taxon>Papilionoidea</taxon>
        <taxon>Nymphalidae</taxon>
        <taxon>Danainae</taxon>
        <taxon>Danaini</taxon>
        <taxon>Danaina</taxon>
        <taxon>Danaus</taxon>
        <taxon>Danaus</taxon>
    </lineage>
</organism>
<accession>A0A212FPL2</accession>
<keyword evidence="2" id="KW-1185">Reference proteome</keyword>
<dbReference type="KEGG" id="dpl:KGM_211739"/>
<sequence>MSIWKSHTTAAVKKNGGSDLVITVGGLYLLRSNRHLSITKTRSIQTARHETIHFKFLIRLQETKLFPLLILTVSNLSRIIQSNGRPDGITY</sequence>
<dbReference type="EMBL" id="AGBW02002419">
    <property type="protein sequence ID" value="OWR55640.1"/>
    <property type="molecule type" value="Genomic_DNA"/>
</dbReference>
<dbReference type="InParanoid" id="A0A212FPL2"/>
<reference evidence="1 2" key="1">
    <citation type="journal article" date="2011" name="Cell">
        <title>The monarch butterfly genome yields insights into long-distance migration.</title>
        <authorList>
            <person name="Zhan S."/>
            <person name="Merlin C."/>
            <person name="Boore J.L."/>
            <person name="Reppert S.M."/>
        </authorList>
    </citation>
    <scope>NUCLEOTIDE SEQUENCE [LARGE SCALE GENOMIC DNA]</scope>
    <source>
        <strain evidence="1">F-2</strain>
    </source>
</reference>
<dbReference type="Proteomes" id="UP000007151">
    <property type="component" value="Unassembled WGS sequence"/>
</dbReference>
<gene>
    <name evidence="1" type="ORF">KGM_211739</name>
</gene>
<comment type="caution">
    <text evidence="1">The sequence shown here is derived from an EMBL/GenBank/DDBJ whole genome shotgun (WGS) entry which is preliminary data.</text>
</comment>
<name>A0A212FPL2_DANPL</name>
<evidence type="ECO:0000313" key="2">
    <source>
        <dbReference type="Proteomes" id="UP000007151"/>
    </source>
</evidence>
<dbReference type="AlphaFoldDB" id="A0A212FPL2"/>